<dbReference type="AlphaFoldDB" id="A0A0M0GLF3"/>
<gene>
    <name evidence="1" type="ORF">AF331_09050</name>
</gene>
<comment type="caution">
    <text evidence="1">The sequence shown here is derived from an EMBL/GenBank/DDBJ whole genome shotgun (WGS) entry which is preliminary data.</text>
</comment>
<dbReference type="EMBL" id="LGUE01000002">
    <property type="protein sequence ID" value="KON90679.1"/>
    <property type="molecule type" value="Genomic_DNA"/>
</dbReference>
<sequence length="136" mass="15322">MVSGAQVDTEYGKISLIKVTYPQISGPLHSESKKVANKRDSPIALSPDKRFCSFHFADHILPQVINDLKDLFDPHLEEKYLLFSNLGIANASPLQPAYSHIFLPRQRKNTTKKAAHQMSCFSLYCLATSYSHRGRS</sequence>
<protein>
    <submittedName>
        <fullName evidence="1">Uncharacterized protein</fullName>
    </submittedName>
</protein>
<feature type="non-terminal residue" evidence="1">
    <location>
        <position position="136"/>
    </location>
</feature>
<evidence type="ECO:0000313" key="1">
    <source>
        <dbReference type="EMBL" id="KON90679.1"/>
    </source>
</evidence>
<keyword evidence="2" id="KW-1185">Reference proteome</keyword>
<proteinExistence type="predicted"/>
<dbReference type="Proteomes" id="UP000037405">
    <property type="component" value="Unassembled WGS sequence"/>
</dbReference>
<evidence type="ECO:0000313" key="2">
    <source>
        <dbReference type="Proteomes" id="UP000037405"/>
    </source>
</evidence>
<name>A0A0M0GLF3_9BACI</name>
<accession>A0A0M0GLF3</accession>
<reference evidence="2" key="1">
    <citation type="submission" date="2015-07" db="EMBL/GenBank/DDBJ databases">
        <title>Fjat-14235 jcm11544.</title>
        <authorList>
            <person name="Liu B."/>
            <person name="Wang J."/>
            <person name="Zhu Y."/>
            <person name="Liu G."/>
            <person name="Chen Q."/>
            <person name="Chen Z."/>
            <person name="Lan J."/>
            <person name="Che J."/>
            <person name="Ge C."/>
            <person name="Shi H."/>
            <person name="Pan Z."/>
            <person name="Liu X."/>
        </authorList>
    </citation>
    <scope>NUCLEOTIDE SEQUENCE [LARGE SCALE GENOMIC DNA]</scope>
    <source>
        <strain evidence="2">JCM 11544</strain>
    </source>
</reference>
<organism evidence="1 2">
    <name type="scientific">Rossellomorea marisflavi</name>
    <dbReference type="NCBI Taxonomy" id="189381"/>
    <lineage>
        <taxon>Bacteria</taxon>
        <taxon>Bacillati</taxon>
        <taxon>Bacillota</taxon>
        <taxon>Bacilli</taxon>
        <taxon>Bacillales</taxon>
        <taxon>Bacillaceae</taxon>
        <taxon>Rossellomorea</taxon>
    </lineage>
</organism>
<dbReference type="PATRIC" id="fig|189381.12.peg.4022"/>